<dbReference type="Pfam" id="PF01638">
    <property type="entry name" value="HxlR"/>
    <property type="match status" value="1"/>
</dbReference>
<dbReference type="EMBL" id="JAERRF010000007">
    <property type="protein sequence ID" value="MBL1097892.1"/>
    <property type="molecule type" value="Genomic_DNA"/>
</dbReference>
<dbReference type="InterPro" id="IPR036390">
    <property type="entry name" value="WH_DNA-bd_sf"/>
</dbReference>
<gene>
    <name evidence="6" type="ORF">JK363_14655</name>
</gene>
<dbReference type="SUPFAM" id="SSF46785">
    <property type="entry name" value="Winged helix' DNA-binding domain"/>
    <property type="match status" value="1"/>
</dbReference>
<reference evidence="6 7" key="1">
    <citation type="submission" date="2021-01" db="EMBL/GenBank/DDBJ databases">
        <title>WGS of actinomycetes isolated from Thailand.</title>
        <authorList>
            <person name="Thawai C."/>
        </authorList>
    </citation>
    <scope>NUCLEOTIDE SEQUENCE [LARGE SCALE GENOMIC DNA]</scope>
    <source>
        <strain evidence="6 7">CA1R205</strain>
    </source>
</reference>
<keyword evidence="1" id="KW-0805">Transcription regulation</keyword>
<dbReference type="PANTHER" id="PTHR33204">
    <property type="entry name" value="TRANSCRIPTIONAL REGULATOR, MARR FAMILY"/>
    <property type="match status" value="1"/>
</dbReference>
<feature type="compositionally biased region" description="Basic and acidic residues" evidence="4">
    <location>
        <begin position="124"/>
        <end position="137"/>
    </location>
</feature>
<dbReference type="Proteomes" id="UP000634229">
    <property type="component" value="Unassembled WGS sequence"/>
</dbReference>
<evidence type="ECO:0000256" key="2">
    <source>
        <dbReference type="ARBA" id="ARBA00023125"/>
    </source>
</evidence>
<proteinExistence type="predicted"/>
<dbReference type="Gene3D" id="1.10.10.10">
    <property type="entry name" value="Winged helix-like DNA-binding domain superfamily/Winged helix DNA-binding domain"/>
    <property type="match status" value="1"/>
</dbReference>
<organism evidence="6 7">
    <name type="scientific">Streptomyces coffeae</name>
    <dbReference type="NCBI Taxonomy" id="621382"/>
    <lineage>
        <taxon>Bacteria</taxon>
        <taxon>Bacillati</taxon>
        <taxon>Actinomycetota</taxon>
        <taxon>Actinomycetes</taxon>
        <taxon>Kitasatosporales</taxon>
        <taxon>Streptomycetaceae</taxon>
        <taxon>Streptomyces</taxon>
    </lineage>
</organism>
<comment type="caution">
    <text evidence="6">The sequence shown here is derived from an EMBL/GenBank/DDBJ whole genome shotgun (WGS) entry which is preliminary data.</text>
</comment>
<feature type="compositionally biased region" description="Low complexity" evidence="4">
    <location>
        <begin position="94"/>
        <end position="110"/>
    </location>
</feature>
<keyword evidence="2" id="KW-0238">DNA-binding</keyword>
<feature type="domain" description="HTH hxlR-type" evidence="5">
    <location>
        <begin position="1"/>
        <end position="90"/>
    </location>
</feature>
<dbReference type="PROSITE" id="PS51118">
    <property type="entry name" value="HTH_HXLR"/>
    <property type="match status" value="1"/>
</dbReference>
<name>A0ABS1NCU4_9ACTN</name>
<evidence type="ECO:0000256" key="4">
    <source>
        <dbReference type="SAM" id="MobiDB-lite"/>
    </source>
</evidence>
<dbReference type="InterPro" id="IPR036388">
    <property type="entry name" value="WH-like_DNA-bd_sf"/>
</dbReference>
<protein>
    <submittedName>
        <fullName evidence="6">Helix-turn-helix transcriptional regulator</fullName>
    </submittedName>
</protein>
<dbReference type="PANTHER" id="PTHR33204:SF37">
    <property type="entry name" value="HTH-TYPE TRANSCRIPTIONAL REGULATOR YODB"/>
    <property type="match status" value="1"/>
</dbReference>
<accession>A0ABS1NCU4</accession>
<keyword evidence="3" id="KW-0804">Transcription</keyword>
<dbReference type="RefSeq" id="WP_201875305.1">
    <property type="nucleotide sequence ID" value="NZ_JAERRF010000007.1"/>
</dbReference>
<feature type="region of interest" description="Disordered" evidence="4">
    <location>
        <begin position="91"/>
        <end position="150"/>
    </location>
</feature>
<dbReference type="InterPro" id="IPR002577">
    <property type="entry name" value="HTH_HxlR"/>
</dbReference>
<evidence type="ECO:0000256" key="1">
    <source>
        <dbReference type="ARBA" id="ARBA00023015"/>
    </source>
</evidence>
<evidence type="ECO:0000313" key="7">
    <source>
        <dbReference type="Proteomes" id="UP000634229"/>
    </source>
</evidence>
<evidence type="ECO:0000259" key="5">
    <source>
        <dbReference type="PROSITE" id="PS51118"/>
    </source>
</evidence>
<evidence type="ECO:0000256" key="3">
    <source>
        <dbReference type="ARBA" id="ARBA00023163"/>
    </source>
</evidence>
<keyword evidence="7" id="KW-1185">Reference proteome</keyword>
<evidence type="ECO:0000313" key="6">
    <source>
        <dbReference type="EMBL" id="MBL1097892.1"/>
    </source>
</evidence>
<sequence>MAALDLFGRRWSLRVVWELHEGALGFRALRGRCGDMSSSVLRQRLVELIEARLVHQTSDGHYALTALGRQAHTALSPLVDWSATWAAELAEQSADPGTPTAGAPDTPDAGQEQNWGRSKTRALLSDRRADPMKRPRASDAAAEPPQPDAT</sequence>